<proteinExistence type="predicted"/>
<dbReference type="AlphaFoldDB" id="A0A1W6N439"/>
<dbReference type="Pfam" id="PF13649">
    <property type="entry name" value="Methyltransf_25"/>
    <property type="match status" value="1"/>
</dbReference>
<dbReference type="SUPFAM" id="SSF53335">
    <property type="entry name" value="S-adenosyl-L-methionine-dependent methyltransferases"/>
    <property type="match status" value="1"/>
</dbReference>
<dbReference type="InterPro" id="IPR029063">
    <property type="entry name" value="SAM-dependent_MTases_sf"/>
</dbReference>
<reference evidence="2 3" key="1">
    <citation type="submission" date="2014-06" db="EMBL/GenBank/DDBJ databases">
        <title>The genome of the endonuclear symbiont Nucleicultrix amoebiphila.</title>
        <authorList>
            <person name="Schulz F."/>
            <person name="Horn M."/>
        </authorList>
    </citation>
    <scope>NUCLEOTIDE SEQUENCE [LARGE SCALE GENOMIC DNA]</scope>
    <source>
        <strain evidence="2 3">FS5</strain>
    </source>
</reference>
<dbReference type="EMBL" id="CP008743">
    <property type="protein sequence ID" value="ARN84541.1"/>
    <property type="molecule type" value="Genomic_DNA"/>
</dbReference>
<dbReference type="Gene3D" id="3.40.50.150">
    <property type="entry name" value="Vaccinia Virus protein VP39"/>
    <property type="match status" value="1"/>
</dbReference>
<name>A0A1W6N439_9PROT</name>
<feature type="domain" description="Methyltransferase" evidence="1">
    <location>
        <begin position="45"/>
        <end position="141"/>
    </location>
</feature>
<dbReference type="STRING" id="1414854.GQ61_03510"/>
<sequence>MVNLRELESQGKLIKTVNRMGHSIADLTDFSKSFIEFSGTCIAPVLDIGAAFGVASIPALEAGATVIANDMAQEHLTAIKERTPQKHQNRLQLRCAKIPYGLDFPAESLGAIHASQVLHFLTGSEIAQSFDNFYRWLVPGGKVFIIASSPYINILKAFLPEYEKKKQSGTPWPGEIENLSLHTTHAVVADNPPFFNFLDTDVLSQALIERGFKIEKSLLFDRGTNLPDHIKLDGRENVGIIAQKPIAL</sequence>
<keyword evidence="3" id="KW-1185">Reference proteome</keyword>
<dbReference type="InterPro" id="IPR041698">
    <property type="entry name" value="Methyltransf_25"/>
</dbReference>
<dbReference type="CDD" id="cd02440">
    <property type="entry name" value="AdoMet_MTases"/>
    <property type="match status" value="1"/>
</dbReference>
<evidence type="ECO:0000313" key="2">
    <source>
        <dbReference type="EMBL" id="ARN84541.1"/>
    </source>
</evidence>
<evidence type="ECO:0000259" key="1">
    <source>
        <dbReference type="Pfam" id="PF13649"/>
    </source>
</evidence>
<gene>
    <name evidence="2" type="ORF">GQ61_03510</name>
</gene>
<dbReference type="RefSeq" id="WP_198157397.1">
    <property type="nucleotide sequence ID" value="NZ_CP008743.1"/>
</dbReference>
<organism evidence="2 3">
    <name type="scientific">Candidatus Nucleicultrix amoebiphila FS5</name>
    <dbReference type="NCBI Taxonomy" id="1414854"/>
    <lineage>
        <taxon>Bacteria</taxon>
        <taxon>Pseudomonadati</taxon>
        <taxon>Pseudomonadota</taxon>
        <taxon>Alphaproteobacteria</taxon>
        <taxon>Holosporales</taxon>
        <taxon>Candidatus Nucleicultricaceae</taxon>
        <taxon>Candidatus Nucleicultrix</taxon>
    </lineage>
</organism>
<accession>A0A1W6N439</accession>
<dbReference type="Proteomes" id="UP000237351">
    <property type="component" value="Chromosome"/>
</dbReference>
<evidence type="ECO:0000313" key="3">
    <source>
        <dbReference type="Proteomes" id="UP000237351"/>
    </source>
</evidence>
<protein>
    <recommendedName>
        <fullName evidence="1">Methyltransferase domain-containing protein</fullName>
    </recommendedName>
</protein>
<dbReference type="KEGG" id="naf:GQ61_03510"/>